<keyword evidence="1" id="KW-0812">Transmembrane</keyword>
<name>A0A915ZS76_9GLOM</name>
<keyword evidence="1" id="KW-0472">Membrane</keyword>
<evidence type="ECO:0000313" key="3">
    <source>
        <dbReference type="Proteomes" id="UP000684084"/>
    </source>
</evidence>
<dbReference type="OrthoDB" id="10308056at2759"/>
<dbReference type="EMBL" id="CAGKOT010000055">
    <property type="protein sequence ID" value="CAB5386153.1"/>
    <property type="molecule type" value="Genomic_DNA"/>
</dbReference>
<dbReference type="AlphaFoldDB" id="A0A915ZS76"/>
<feature type="transmembrane region" description="Helical" evidence="1">
    <location>
        <begin position="33"/>
        <end position="55"/>
    </location>
</feature>
<keyword evidence="1" id="KW-1133">Transmembrane helix</keyword>
<gene>
    <name evidence="2" type="ORF">CHRIB12_LOCUS19580</name>
</gene>
<accession>A0A915ZS76</accession>
<organism evidence="2 3">
    <name type="scientific">Rhizophagus irregularis</name>
    <dbReference type="NCBI Taxonomy" id="588596"/>
    <lineage>
        <taxon>Eukaryota</taxon>
        <taxon>Fungi</taxon>
        <taxon>Fungi incertae sedis</taxon>
        <taxon>Mucoromycota</taxon>
        <taxon>Glomeromycotina</taxon>
        <taxon>Glomeromycetes</taxon>
        <taxon>Glomerales</taxon>
        <taxon>Glomeraceae</taxon>
        <taxon>Rhizophagus</taxon>
    </lineage>
</organism>
<proteinExistence type="predicted"/>
<evidence type="ECO:0000313" key="2">
    <source>
        <dbReference type="EMBL" id="CAB5386153.1"/>
    </source>
</evidence>
<protein>
    <submittedName>
        <fullName evidence="2">Uncharacterized protein</fullName>
    </submittedName>
</protein>
<comment type="caution">
    <text evidence="2">The sequence shown here is derived from an EMBL/GenBank/DDBJ whole genome shotgun (WGS) entry which is preliminary data.</text>
</comment>
<sequence>MATFLSRLLTTSFHQYPWKYINSFISKVESFKALISLFVLPFKMAYFINNFSFFLRKVSLFVCQIRELQCMNERLISRDGVTWI</sequence>
<evidence type="ECO:0000256" key="1">
    <source>
        <dbReference type="SAM" id="Phobius"/>
    </source>
</evidence>
<dbReference type="Proteomes" id="UP000684084">
    <property type="component" value="Unassembled WGS sequence"/>
</dbReference>
<reference evidence="2" key="1">
    <citation type="submission" date="2020-05" db="EMBL/GenBank/DDBJ databases">
        <authorList>
            <person name="Rincon C."/>
            <person name="Sanders R I."/>
            <person name="Robbins C."/>
            <person name="Chaturvedi A."/>
        </authorList>
    </citation>
    <scope>NUCLEOTIDE SEQUENCE</scope>
    <source>
        <strain evidence="2">CHB12</strain>
    </source>
</reference>